<accession>A0A317T4A1</accession>
<dbReference type="SUPFAM" id="SSF53092">
    <property type="entry name" value="Creatinase/prolidase N-terminal domain"/>
    <property type="match status" value="1"/>
</dbReference>
<evidence type="ECO:0000259" key="6">
    <source>
        <dbReference type="Pfam" id="PF01321"/>
    </source>
</evidence>
<keyword evidence="1" id="KW-0645">Protease</keyword>
<keyword evidence="3" id="KW-0378">Hydrolase</keyword>
<evidence type="ECO:0000256" key="4">
    <source>
        <dbReference type="ARBA" id="ARBA00023049"/>
    </source>
</evidence>
<evidence type="ECO:0000313" key="7">
    <source>
        <dbReference type="EMBL" id="PWW81599.1"/>
    </source>
</evidence>
<dbReference type="InterPro" id="IPR000587">
    <property type="entry name" value="Creatinase_N"/>
</dbReference>
<organism evidence="7 8">
    <name type="scientific">Prosthecochloris marina</name>
    <dbReference type="NCBI Taxonomy" id="2017681"/>
    <lineage>
        <taxon>Bacteria</taxon>
        <taxon>Pseudomonadati</taxon>
        <taxon>Chlorobiota</taxon>
        <taxon>Chlorobiia</taxon>
        <taxon>Chlorobiales</taxon>
        <taxon>Chlorobiaceae</taxon>
        <taxon>Prosthecochloris</taxon>
    </lineage>
</organism>
<evidence type="ECO:0000259" key="5">
    <source>
        <dbReference type="Pfam" id="PF00557"/>
    </source>
</evidence>
<dbReference type="GO" id="GO:0046872">
    <property type="term" value="F:metal ion binding"/>
    <property type="evidence" value="ECO:0007669"/>
    <property type="project" value="UniProtKB-KW"/>
</dbReference>
<proteinExistence type="predicted"/>
<dbReference type="AlphaFoldDB" id="A0A317T4A1"/>
<dbReference type="InterPro" id="IPR001714">
    <property type="entry name" value="Pept_M24_MAP"/>
</dbReference>
<dbReference type="GO" id="GO:0004177">
    <property type="term" value="F:aminopeptidase activity"/>
    <property type="evidence" value="ECO:0007669"/>
    <property type="project" value="UniProtKB-ARBA"/>
</dbReference>
<comment type="caution">
    <text evidence="7">The sequence shown here is derived from an EMBL/GenBank/DDBJ whole genome shotgun (WGS) entry which is preliminary data.</text>
</comment>
<dbReference type="InterPro" id="IPR036005">
    <property type="entry name" value="Creatinase/aminopeptidase-like"/>
</dbReference>
<dbReference type="RefSeq" id="WP_110023718.1">
    <property type="nucleotide sequence ID" value="NZ_PDNZ01000006.1"/>
</dbReference>
<dbReference type="GO" id="GO:0008235">
    <property type="term" value="F:metalloexopeptidase activity"/>
    <property type="evidence" value="ECO:0007669"/>
    <property type="project" value="UniProtKB-ARBA"/>
</dbReference>
<evidence type="ECO:0000256" key="3">
    <source>
        <dbReference type="ARBA" id="ARBA00022801"/>
    </source>
</evidence>
<dbReference type="PROSITE" id="PS00491">
    <property type="entry name" value="PROLINE_PEPTIDASE"/>
    <property type="match status" value="1"/>
</dbReference>
<feature type="domain" description="Creatinase N-terminal" evidence="6">
    <location>
        <begin position="6"/>
        <end position="127"/>
    </location>
</feature>
<dbReference type="Pfam" id="PF00557">
    <property type="entry name" value="Peptidase_M24"/>
    <property type="match status" value="1"/>
</dbReference>
<dbReference type="Proteomes" id="UP000246278">
    <property type="component" value="Unassembled WGS sequence"/>
</dbReference>
<dbReference type="PANTHER" id="PTHR46112">
    <property type="entry name" value="AMINOPEPTIDASE"/>
    <property type="match status" value="1"/>
</dbReference>
<dbReference type="InterPro" id="IPR001131">
    <property type="entry name" value="Peptidase_M24B_aminopep-P_CS"/>
</dbReference>
<dbReference type="InterPro" id="IPR050659">
    <property type="entry name" value="Peptidase_M24B"/>
</dbReference>
<dbReference type="PRINTS" id="PR00599">
    <property type="entry name" value="MAPEPTIDASE"/>
</dbReference>
<dbReference type="InterPro" id="IPR029149">
    <property type="entry name" value="Creatin/AminoP/Spt16_N"/>
</dbReference>
<keyword evidence="2" id="KW-0479">Metal-binding</keyword>
<dbReference type="InterPro" id="IPR000994">
    <property type="entry name" value="Pept_M24"/>
</dbReference>
<evidence type="ECO:0000256" key="2">
    <source>
        <dbReference type="ARBA" id="ARBA00022723"/>
    </source>
</evidence>
<gene>
    <name evidence="7" type="ORF">CR164_09325</name>
</gene>
<dbReference type="PANTHER" id="PTHR46112:SF3">
    <property type="entry name" value="AMINOPEPTIDASE YPDF"/>
    <property type="match status" value="1"/>
</dbReference>
<dbReference type="Gene3D" id="3.90.230.10">
    <property type="entry name" value="Creatinase/methionine aminopeptidase superfamily"/>
    <property type="match status" value="1"/>
</dbReference>
<reference evidence="8" key="1">
    <citation type="submission" date="2017-10" db="EMBL/GenBank/DDBJ databases">
        <authorList>
            <person name="Gaisin V.A."/>
            <person name="Rysina M.S."/>
            <person name="Grouzdev D.S."/>
        </authorList>
    </citation>
    <scope>NUCLEOTIDE SEQUENCE [LARGE SCALE GENOMIC DNA]</scope>
    <source>
        <strain evidence="8">V1</strain>
    </source>
</reference>
<dbReference type="OrthoDB" id="9806388at2"/>
<name>A0A317T4A1_9CHLB</name>
<dbReference type="EMBL" id="PDNZ01000006">
    <property type="protein sequence ID" value="PWW81599.1"/>
    <property type="molecule type" value="Genomic_DNA"/>
</dbReference>
<dbReference type="GO" id="GO:0006508">
    <property type="term" value="P:proteolysis"/>
    <property type="evidence" value="ECO:0007669"/>
    <property type="project" value="UniProtKB-KW"/>
</dbReference>
<keyword evidence="8" id="KW-1185">Reference proteome</keyword>
<dbReference type="Gene3D" id="3.40.350.10">
    <property type="entry name" value="Creatinase/prolidase N-terminal domain"/>
    <property type="match status" value="1"/>
</dbReference>
<protein>
    <submittedName>
        <fullName evidence="7">Peptidase M24</fullName>
    </submittedName>
</protein>
<keyword evidence="4" id="KW-0482">Metalloprotease</keyword>
<dbReference type="SUPFAM" id="SSF55920">
    <property type="entry name" value="Creatinase/aminopeptidase"/>
    <property type="match status" value="1"/>
</dbReference>
<sequence>MSQELESLFRKMFRLGVDTFMVSDLHVIRWLTGFSGSNARVLLNRHHSALFTDFRYGEQVKHEVDSMESVIIQNSFVDTFVDGGYLQGKKLGIQAEQVTVYDAGQLGEKLKGVDIVPVHGFFDEFRELKNELEIAWMKQAAAISEKVFEEILPLISTEATEAEIAAEISYRHKRYGAEKDSFDPIVASGIRSALPHAKPAKKTFSPGNLIVIDMGCVCNGYASDQTRTVAFGRIPDEARKIYEITREAQQLGIEAARPGMPAKELDALVRSYIDKSGYGEFFGHGLGHGVGVEVHEKPRLGKTSEDYLLSGSVFTIEPGIYLPEKFGVRIEDTVVMGKSGVAPFQRFTKELIEL</sequence>
<evidence type="ECO:0000313" key="8">
    <source>
        <dbReference type="Proteomes" id="UP000246278"/>
    </source>
</evidence>
<evidence type="ECO:0000256" key="1">
    <source>
        <dbReference type="ARBA" id="ARBA00022670"/>
    </source>
</evidence>
<dbReference type="Pfam" id="PF01321">
    <property type="entry name" value="Creatinase_N"/>
    <property type="match status" value="1"/>
</dbReference>
<feature type="domain" description="Peptidase M24" evidence="5">
    <location>
        <begin position="136"/>
        <end position="336"/>
    </location>
</feature>